<reference evidence="9" key="1">
    <citation type="submission" date="2015-11" db="EMBL/GenBank/DDBJ databases">
        <authorList>
            <person name="Holder M.E."/>
            <person name="Ajami N.J."/>
            <person name="Petrosino J.F."/>
        </authorList>
    </citation>
    <scope>NUCLEOTIDE SEQUENCE [LARGE SCALE GENOMIC DNA]</scope>
    <source>
        <strain evidence="9">F0113</strain>
    </source>
</reference>
<keyword evidence="3" id="KW-0540">Nuclease</keyword>
<name>A0A0S2KK68_9BACT</name>
<dbReference type="GO" id="GO:0006308">
    <property type="term" value="P:DNA catabolic process"/>
    <property type="evidence" value="ECO:0007669"/>
    <property type="project" value="UniProtKB-UniRule"/>
</dbReference>
<evidence type="ECO:0000256" key="3">
    <source>
        <dbReference type="ARBA" id="ARBA00022722"/>
    </source>
</evidence>
<dbReference type="InterPro" id="IPR003761">
    <property type="entry name" value="Exonuc_VII_S"/>
</dbReference>
<sequence length="67" mass="7826">MKQNIKYEDAVRRLEDIVTRMENNELDIDTLSEQLKTAQQLIKLCKDKLTKTDGEIKKLLDKHSTGH</sequence>
<evidence type="ECO:0000256" key="2">
    <source>
        <dbReference type="ARBA" id="ARBA00022490"/>
    </source>
</evidence>
<evidence type="ECO:0000256" key="5">
    <source>
        <dbReference type="ARBA" id="ARBA00022839"/>
    </source>
</evidence>
<keyword evidence="2" id="KW-0963">Cytoplasm</keyword>
<protein>
    <recommendedName>
        <fullName evidence="6">Exodeoxyribonuclease VII small subunit</fullName>
        <ecNumber evidence="6">3.1.11.6</ecNumber>
    </recommendedName>
</protein>
<organism evidence="8 9">
    <name type="scientific">Hoylesella enoeca</name>
    <dbReference type="NCBI Taxonomy" id="76123"/>
    <lineage>
        <taxon>Bacteria</taxon>
        <taxon>Pseudomonadati</taxon>
        <taxon>Bacteroidota</taxon>
        <taxon>Bacteroidia</taxon>
        <taxon>Bacteroidales</taxon>
        <taxon>Prevotellaceae</taxon>
        <taxon>Hoylesella</taxon>
    </lineage>
</organism>
<dbReference type="SUPFAM" id="SSF116842">
    <property type="entry name" value="XseB-like"/>
    <property type="match status" value="1"/>
</dbReference>
<gene>
    <name evidence="8" type="ORF">AS203_04595</name>
</gene>
<comment type="similarity">
    <text evidence="1">Belongs to the XseB family.</text>
</comment>
<keyword evidence="7" id="KW-0175">Coiled coil</keyword>
<dbReference type="KEGG" id="peo:AS203_04595"/>
<dbReference type="STRING" id="76123.AS203_04595"/>
<dbReference type="eggNOG" id="COG1722">
    <property type="taxonomic scope" value="Bacteria"/>
</dbReference>
<dbReference type="Gene3D" id="1.10.287.1040">
    <property type="entry name" value="Exonuclease VII, small subunit"/>
    <property type="match status" value="1"/>
</dbReference>
<dbReference type="InterPro" id="IPR037004">
    <property type="entry name" value="Exonuc_VII_ssu_sf"/>
</dbReference>
<dbReference type="GO" id="GO:0008855">
    <property type="term" value="F:exodeoxyribonuclease VII activity"/>
    <property type="evidence" value="ECO:0007669"/>
    <property type="project" value="UniProtKB-UniRule"/>
</dbReference>
<evidence type="ECO:0000313" key="8">
    <source>
        <dbReference type="EMBL" id="ALO48447.1"/>
    </source>
</evidence>
<keyword evidence="5" id="KW-0269">Exonuclease</keyword>
<keyword evidence="4" id="KW-0378">Hydrolase</keyword>
<feature type="coiled-coil region" evidence="7">
    <location>
        <begin position="4"/>
        <end position="48"/>
    </location>
</feature>
<dbReference type="OrthoDB" id="1525214at2"/>
<evidence type="ECO:0000256" key="1">
    <source>
        <dbReference type="ARBA" id="ARBA00009998"/>
    </source>
</evidence>
<evidence type="ECO:0000313" key="9">
    <source>
        <dbReference type="Proteomes" id="UP000056252"/>
    </source>
</evidence>
<accession>A0A0S2KK68</accession>
<dbReference type="NCBIfam" id="TIGR01280">
    <property type="entry name" value="xseB"/>
    <property type="match status" value="1"/>
</dbReference>
<dbReference type="EMBL" id="CP013195">
    <property type="protein sequence ID" value="ALO48447.1"/>
    <property type="molecule type" value="Genomic_DNA"/>
</dbReference>
<proteinExistence type="inferred from homology"/>
<dbReference type="GO" id="GO:0009318">
    <property type="term" value="C:exodeoxyribonuclease VII complex"/>
    <property type="evidence" value="ECO:0007669"/>
    <property type="project" value="UniProtKB-UniRule"/>
</dbReference>
<evidence type="ECO:0000256" key="7">
    <source>
        <dbReference type="SAM" id="Coils"/>
    </source>
</evidence>
<dbReference type="RefSeq" id="WP_025065866.1">
    <property type="nucleotide sequence ID" value="NZ_CAUPOR010000086.1"/>
</dbReference>
<dbReference type="Pfam" id="PF02609">
    <property type="entry name" value="Exonuc_VII_S"/>
    <property type="match status" value="1"/>
</dbReference>
<dbReference type="Proteomes" id="UP000056252">
    <property type="component" value="Chromosome"/>
</dbReference>
<keyword evidence="9" id="KW-1185">Reference proteome</keyword>
<evidence type="ECO:0000256" key="6">
    <source>
        <dbReference type="NCBIfam" id="TIGR01280"/>
    </source>
</evidence>
<evidence type="ECO:0000256" key="4">
    <source>
        <dbReference type="ARBA" id="ARBA00022801"/>
    </source>
</evidence>
<dbReference type="AlphaFoldDB" id="A0A0S2KK68"/>
<dbReference type="EC" id="3.1.11.6" evidence="6"/>